<dbReference type="InterPro" id="IPR000277">
    <property type="entry name" value="Cys/Met-Metab_PyrdxlP-dep_enz"/>
</dbReference>
<evidence type="ECO:0000256" key="3">
    <source>
        <dbReference type="ARBA" id="ARBA00022679"/>
    </source>
</evidence>
<keyword evidence="3" id="KW-0808">Transferase</keyword>
<comment type="similarity">
    <text evidence="2 10">Belongs to the trans-sulfuration enzymes family.</text>
</comment>
<dbReference type="GO" id="GO:0018826">
    <property type="term" value="F:methionine gamma-lyase activity"/>
    <property type="evidence" value="ECO:0007669"/>
    <property type="project" value="UniProtKB-EC"/>
</dbReference>
<dbReference type="RefSeq" id="WP_094661254.1">
    <property type="nucleotide sequence ID" value="NZ_MWWR01000016.1"/>
</dbReference>
<evidence type="ECO:0000256" key="5">
    <source>
        <dbReference type="ARBA" id="ARBA00047175"/>
    </source>
</evidence>
<dbReference type="GO" id="GO:0071269">
    <property type="term" value="P:L-homocysteine biosynthetic process"/>
    <property type="evidence" value="ECO:0007669"/>
    <property type="project" value="TreeGrafter"/>
</dbReference>
<evidence type="ECO:0000256" key="2">
    <source>
        <dbReference type="ARBA" id="ARBA00009077"/>
    </source>
</evidence>
<dbReference type="InterPro" id="IPR015422">
    <property type="entry name" value="PyrdxlP-dep_Trfase_small"/>
</dbReference>
<proteinExistence type="inferred from homology"/>
<sequence>MSTETIVDTIAAQPASSAAASNTITAAEEARRSFATRALRAGYDPAEHANASSVPIYATAAYQLRDEEHATQIASFELADNIYTRISNPTTNVLEQRLAALHGVEGAVATASGLAAVTYSLLNAALGGGRILTTYRLYGGTVATFSDVLPDYGIGVDIVPNPDDPESWNAAILPDTKALLVESVSNPLSIVADIEALAAVAHKHGIILIVDNTLATPYLVNPFEYGADVVVYSTTKAINGHGNAIGGVVLESGAFDYANGNYPQFERKEWFFKSRERVERSVLEIAPTTPFTSRLRGILVTLLGAAPSPFDSYLTLIGLETLKARLAQETASTERVVGFLEEQREAGRITAIYHPAAHDYPYRELADKYLTRGYDTVIAFDVDTEERKRRVLDALRLFSLQANLGDSKSLAIDPFVVTHPELTLDELRIAGITPSTIRLSIGLEETDDLIADLRQALDSAYAA</sequence>
<dbReference type="InterPro" id="IPR015424">
    <property type="entry name" value="PyrdxlP-dep_Trfase"/>
</dbReference>
<dbReference type="OrthoDB" id="9780685at2"/>
<dbReference type="GO" id="GO:0005737">
    <property type="term" value="C:cytoplasm"/>
    <property type="evidence" value="ECO:0007669"/>
    <property type="project" value="TreeGrafter"/>
</dbReference>
<evidence type="ECO:0000256" key="1">
    <source>
        <dbReference type="ARBA" id="ARBA00001933"/>
    </source>
</evidence>
<comment type="cofactor">
    <cofactor evidence="1 10">
        <name>pyridoxal 5'-phosphate</name>
        <dbReference type="ChEBI" id="CHEBI:597326"/>
    </cofactor>
</comment>
<dbReference type="GO" id="GO:0006535">
    <property type="term" value="P:cysteine biosynthetic process from serine"/>
    <property type="evidence" value="ECO:0007669"/>
    <property type="project" value="TreeGrafter"/>
</dbReference>
<evidence type="ECO:0000256" key="6">
    <source>
        <dbReference type="ARBA" id="ARBA00047199"/>
    </source>
</evidence>
<evidence type="ECO:0000256" key="10">
    <source>
        <dbReference type="RuleBase" id="RU362118"/>
    </source>
</evidence>
<evidence type="ECO:0000256" key="8">
    <source>
        <dbReference type="ARBA" id="ARBA00052699"/>
    </source>
</evidence>
<protein>
    <recommendedName>
        <fullName evidence="5">homocysteine desulfhydrase</fullName>
        <ecNumber evidence="5">4.4.1.2</ecNumber>
    </recommendedName>
    <alternativeName>
        <fullName evidence="6">Homocysteine desulfhydrase</fullName>
    </alternativeName>
</protein>
<keyword evidence="4 9" id="KW-0663">Pyridoxal phosphate</keyword>
<dbReference type="InterPro" id="IPR015421">
    <property type="entry name" value="PyrdxlP-dep_Trfase_major"/>
</dbReference>
<evidence type="ECO:0000256" key="9">
    <source>
        <dbReference type="PIRSR" id="PIRSR001434-2"/>
    </source>
</evidence>
<dbReference type="GO" id="GO:0030170">
    <property type="term" value="F:pyridoxal phosphate binding"/>
    <property type="evidence" value="ECO:0007669"/>
    <property type="project" value="InterPro"/>
</dbReference>
<dbReference type="PANTHER" id="PTHR43797:SF2">
    <property type="entry name" value="HOMOCYSTEINE_CYSTEINE SYNTHASE"/>
    <property type="match status" value="1"/>
</dbReference>
<dbReference type="FunFam" id="3.40.640.10:FF:000046">
    <property type="entry name" value="Cystathionine gamma-lyase"/>
    <property type="match status" value="1"/>
</dbReference>
<dbReference type="AlphaFoldDB" id="A0A261EUM8"/>
<dbReference type="GO" id="GO:0004124">
    <property type="term" value="F:cysteine synthase activity"/>
    <property type="evidence" value="ECO:0007669"/>
    <property type="project" value="TreeGrafter"/>
</dbReference>
<evidence type="ECO:0000313" key="12">
    <source>
        <dbReference type="Proteomes" id="UP000216725"/>
    </source>
</evidence>
<dbReference type="EC" id="4.4.1.2" evidence="5"/>
<dbReference type="Pfam" id="PF01053">
    <property type="entry name" value="Cys_Met_Meta_PP"/>
    <property type="match status" value="1"/>
</dbReference>
<dbReference type="Proteomes" id="UP000216725">
    <property type="component" value="Unassembled WGS sequence"/>
</dbReference>
<evidence type="ECO:0000256" key="7">
    <source>
        <dbReference type="ARBA" id="ARBA00048780"/>
    </source>
</evidence>
<gene>
    <name evidence="11" type="ORF">PSRA_1454</name>
</gene>
<evidence type="ECO:0000313" key="11">
    <source>
        <dbReference type="EMBL" id="OZG50537.1"/>
    </source>
</evidence>
<accession>A0A261EUM8</accession>
<dbReference type="Gene3D" id="3.40.640.10">
    <property type="entry name" value="Type I PLP-dependent aspartate aminotransferase-like (Major domain)"/>
    <property type="match status" value="1"/>
</dbReference>
<evidence type="ECO:0000256" key="4">
    <source>
        <dbReference type="ARBA" id="ARBA00022898"/>
    </source>
</evidence>
<dbReference type="InterPro" id="IPR006235">
    <property type="entry name" value="OAc-hSer/O-AcSer_sulfhydrylase"/>
</dbReference>
<dbReference type="SUPFAM" id="SSF53383">
    <property type="entry name" value="PLP-dependent transferases"/>
    <property type="match status" value="1"/>
</dbReference>
<keyword evidence="12" id="KW-1185">Reference proteome</keyword>
<dbReference type="PIRSF" id="PIRSF001434">
    <property type="entry name" value="CGS"/>
    <property type="match status" value="1"/>
</dbReference>
<comment type="catalytic activity">
    <reaction evidence="8">
        <text>L-methionine + H2O = methanethiol + 2-oxobutanoate + NH4(+)</text>
        <dbReference type="Rhea" id="RHEA:23800"/>
        <dbReference type="ChEBI" id="CHEBI:15377"/>
        <dbReference type="ChEBI" id="CHEBI:16007"/>
        <dbReference type="ChEBI" id="CHEBI:16763"/>
        <dbReference type="ChEBI" id="CHEBI:28938"/>
        <dbReference type="ChEBI" id="CHEBI:57844"/>
        <dbReference type="EC" id="4.4.1.11"/>
    </reaction>
    <physiologicalReaction direction="left-to-right" evidence="8">
        <dbReference type="Rhea" id="RHEA:23801"/>
    </physiologicalReaction>
</comment>
<dbReference type="EMBL" id="MWWR01000016">
    <property type="protein sequence ID" value="OZG50537.1"/>
    <property type="molecule type" value="Genomic_DNA"/>
</dbReference>
<comment type="catalytic activity">
    <reaction evidence="7">
        <text>L-homocysteine + H2O = 2-oxobutanoate + hydrogen sulfide + NH4(+) + H(+)</text>
        <dbReference type="Rhea" id="RHEA:14501"/>
        <dbReference type="ChEBI" id="CHEBI:15377"/>
        <dbReference type="ChEBI" id="CHEBI:15378"/>
        <dbReference type="ChEBI" id="CHEBI:16763"/>
        <dbReference type="ChEBI" id="CHEBI:28938"/>
        <dbReference type="ChEBI" id="CHEBI:29919"/>
        <dbReference type="ChEBI" id="CHEBI:58199"/>
        <dbReference type="EC" id="4.4.1.2"/>
    </reaction>
    <physiologicalReaction direction="left-to-right" evidence="7">
        <dbReference type="Rhea" id="RHEA:14502"/>
    </physiologicalReaction>
</comment>
<dbReference type="GO" id="GO:0047982">
    <property type="term" value="F:homocysteine desulfhydrase activity"/>
    <property type="evidence" value="ECO:0007669"/>
    <property type="project" value="UniProtKB-EC"/>
</dbReference>
<dbReference type="GO" id="GO:0003961">
    <property type="term" value="F:O-acetylhomoserine aminocarboxypropyltransferase activity"/>
    <property type="evidence" value="ECO:0007669"/>
    <property type="project" value="TreeGrafter"/>
</dbReference>
<organism evidence="11 12">
    <name type="scientific">Pseudoscardovia radai</name>
    <dbReference type="NCBI Taxonomy" id="987066"/>
    <lineage>
        <taxon>Bacteria</taxon>
        <taxon>Bacillati</taxon>
        <taxon>Actinomycetota</taxon>
        <taxon>Actinomycetes</taxon>
        <taxon>Bifidobacteriales</taxon>
        <taxon>Bifidobacteriaceae</taxon>
        <taxon>Pseudoscardovia</taxon>
    </lineage>
</organism>
<comment type="caution">
    <text evidence="11">The sequence shown here is derived from an EMBL/GenBank/DDBJ whole genome shotgun (WGS) entry which is preliminary data.</text>
</comment>
<feature type="modified residue" description="N6-(pyridoxal phosphate)lysine" evidence="9">
    <location>
        <position position="236"/>
    </location>
</feature>
<dbReference type="Gene3D" id="3.90.1150.10">
    <property type="entry name" value="Aspartate Aminotransferase, domain 1"/>
    <property type="match status" value="1"/>
</dbReference>
<name>A0A261EUM8_9BIFI</name>
<reference evidence="11 12" key="1">
    <citation type="journal article" date="2017" name="BMC Genomics">
        <title>Comparative genomic and phylogenomic analyses of the Bifidobacteriaceae family.</title>
        <authorList>
            <person name="Lugli G.A."/>
            <person name="Milani C."/>
            <person name="Turroni F."/>
            <person name="Duranti S."/>
            <person name="Mancabelli L."/>
            <person name="Mangifesta M."/>
            <person name="Ferrario C."/>
            <person name="Modesto M."/>
            <person name="Mattarelli P."/>
            <person name="Jiri K."/>
            <person name="van Sinderen D."/>
            <person name="Ventura M."/>
        </authorList>
    </citation>
    <scope>NUCLEOTIDE SEQUENCE [LARGE SCALE GENOMIC DNA]</scope>
    <source>
        <strain evidence="11 12">DSM 24742</strain>
    </source>
</reference>
<dbReference type="PANTHER" id="PTHR43797">
    <property type="entry name" value="HOMOCYSTEINE/CYSTEINE SYNTHASE"/>
    <property type="match status" value="1"/>
</dbReference>
<dbReference type="GO" id="GO:0019346">
    <property type="term" value="P:transsulfuration"/>
    <property type="evidence" value="ECO:0007669"/>
    <property type="project" value="InterPro"/>
</dbReference>